<dbReference type="EMBL" id="DXGH01000065">
    <property type="protein sequence ID" value="HIW82172.1"/>
    <property type="molecule type" value="Genomic_DNA"/>
</dbReference>
<evidence type="ECO:0000313" key="2">
    <source>
        <dbReference type="EMBL" id="HIW82172.1"/>
    </source>
</evidence>
<evidence type="ECO:0000256" key="1">
    <source>
        <dbReference type="SAM" id="Phobius"/>
    </source>
</evidence>
<dbReference type="AlphaFoldDB" id="A0A9D1R6Y2"/>
<name>A0A9D1R6Y2_9FIRM</name>
<feature type="transmembrane region" description="Helical" evidence="1">
    <location>
        <begin position="186"/>
        <end position="204"/>
    </location>
</feature>
<keyword evidence="1" id="KW-0812">Transmembrane</keyword>
<feature type="transmembrane region" description="Helical" evidence="1">
    <location>
        <begin position="27"/>
        <end position="44"/>
    </location>
</feature>
<accession>A0A9D1R6Y2</accession>
<keyword evidence="1" id="KW-1133">Transmembrane helix</keyword>
<reference evidence="2" key="1">
    <citation type="journal article" date="2021" name="PeerJ">
        <title>Extensive microbial diversity within the chicken gut microbiome revealed by metagenomics and culture.</title>
        <authorList>
            <person name="Gilroy R."/>
            <person name="Ravi A."/>
            <person name="Getino M."/>
            <person name="Pursley I."/>
            <person name="Horton D.L."/>
            <person name="Alikhan N.F."/>
            <person name="Baker D."/>
            <person name="Gharbi K."/>
            <person name="Hall N."/>
            <person name="Watson M."/>
            <person name="Adriaenssens E.M."/>
            <person name="Foster-Nyarko E."/>
            <person name="Jarju S."/>
            <person name="Secka A."/>
            <person name="Antonio M."/>
            <person name="Oren A."/>
            <person name="Chaudhuri R.R."/>
            <person name="La Ragione R."/>
            <person name="Hildebrand F."/>
            <person name="Pallen M.J."/>
        </authorList>
    </citation>
    <scope>NUCLEOTIDE SEQUENCE</scope>
    <source>
        <strain evidence="2">CHK195-6426</strain>
    </source>
</reference>
<proteinExistence type="predicted"/>
<keyword evidence="1" id="KW-0472">Membrane</keyword>
<protein>
    <recommendedName>
        <fullName evidence="4">Capsular polysaccharide biosynthesis protein</fullName>
    </recommendedName>
</protein>
<dbReference type="Proteomes" id="UP000824265">
    <property type="component" value="Unassembled WGS sequence"/>
</dbReference>
<evidence type="ECO:0008006" key="4">
    <source>
        <dbReference type="Google" id="ProtNLM"/>
    </source>
</evidence>
<organism evidence="2 3">
    <name type="scientific">Candidatus Acetatifactor stercoripullorum</name>
    <dbReference type="NCBI Taxonomy" id="2838414"/>
    <lineage>
        <taxon>Bacteria</taxon>
        <taxon>Bacillati</taxon>
        <taxon>Bacillota</taxon>
        <taxon>Clostridia</taxon>
        <taxon>Lachnospirales</taxon>
        <taxon>Lachnospiraceae</taxon>
        <taxon>Acetatifactor</taxon>
    </lineage>
</organism>
<comment type="caution">
    <text evidence="2">The sequence shown here is derived from an EMBL/GenBank/DDBJ whole genome shotgun (WGS) entry which is preliminary data.</text>
</comment>
<sequence length="356" mass="40214">MWEGYYGKEPFDLRLTALRFLKNLDKIIVVTLAGTLIFGGGYYVKNVLLRGEVYYSAQSTYKVEYADPDWSQYGTYINDATWDTYVHTEEFLNMVQGHLREQESSWELTNQELSEALAAQLPTDLRVPQTIVTTVNPQMSLEIAEAVEQTMTEDFPQVTKEVDSIRVVDPAVSAQEVFLDVRPGRAFLLSAFLTFFFAVVIFLLKETGEDSIWLSSSIKKRYGLSVLGTMGSPFLKENIRYLFAEKKRVGVCFAQDRGDPAAVASKLGECSQGIEWIPAPTPALCPEVCRTLREMDGILLAVPAGSHAGKPLEYTLEYLRQQDCEVTAAILWEADEKLIRAYYWLERGKEKSGEED</sequence>
<reference evidence="2" key="2">
    <citation type="submission" date="2021-04" db="EMBL/GenBank/DDBJ databases">
        <authorList>
            <person name="Gilroy R."/>
        </authorList>
    </citation>
    <scope>NUCLEOTIDE SEQUENCE</scope>
    <source>
        <strain evidence="2">CHK195-6426</strain>
    </source>
</reference>
<evidence type="ECO:0000313" key="3">
    <source>
        <dbReference type="Proteomes" id="UP000824265"/>
    </source>
</evidence>
<gene>
    <name evidence="2" type="ORF">H9742_11775</name>
</gene>